<dbReference type="GO" id="GO:0050660">
    <property type="term" value="F:flavin adenine dinucleotide binding"/>
    <property type="evidence" value="ECO:0007669"/>
    <property type="project" value="TreeGrafter"/>
</dbReference>
<dbReference type="InterPro" id="IPR036188">
    <property type="entry name" value="FAD/NAD-bd_sf"/>
</dbReference>
<proteinExistence type="inferred from homology"/>
<accession>A0A5N0UYV3</accession>
<dbReference type="SUPFAM" id="SSF51905">
    <property type="entry name" value="FAD/NAD(P)-binding domain"/>
    <property type="match status" value="1"/>
</dbReference>
<sequence length="373" mass="39640">MPGGVVVVGGGYGGTLVAEALDPVADVVLVDPREAFVNVAASLRALTRPDWAHNAFFPYETLLRRGRVVRDRAVSVDATGVTLGGGGRVDADFVVLATGSSYAYPARPRRMDSTVDAALSDLRETHDQLGLADRVLILGAGPVGLELAGEIREVWPGKRVTVVEKNDEILRGFLPEVGQEVRRQLSELDIELRLGAGLTSLPPVPEGQSGAFAVETEGGEEIGADIWFRSFGSRVNTGCLADGRLVDLPSSGLVPVTDSLNVAGHENVYALGDIVDLADPKMATWAQTQAGVVVENLRARLEGRSPDAVYTSATERRILLPLGTTGGAGQLAAPGGTARVVDRETVIERKGRDLFTARFAERFHLESPVFLVD</sequence>
<dbReference type="GO" id="GO:0005737">
    <property type="term" value="C:cytoplasm"/>
    <property type="evidence" value="ECO:0007669"/>
    <property type="project" value="TreeGrafter"/>
</dbReference>
<dbReference type="OrthoDB" id="3248171at2"/>
<protein>
    <submittedName>
        <fullName evidence="6">FAD-dependent oxidoreductase</fullName>
    </submittedName>
</protein>
<reference evidence="6" key="1">
    <citation type="submission" date="2019-09" db="EMBL/GenBank/DDBJ databases">
        <authorList>
            <person name="Teo W.F.A."/>
            <person name="Duangmal K."/>
        </authorList>
    </citation>
    <scope>NUCLEOTIDE SEQUENCE [LARGE SCALE GENOMIC DNA]</scope>
    <source>
        <strain evidence="6">K81G1</strain>
    </source>
</reference>
<dbReference type="EMBL" id="VMNW02000047">
    <property type="protein sequence ID" value="KAA9156669.1"/>
    <property type="molecule type" value="Genomic_DNA"/>
</dbReference>
<dbReference type="Gene3D" id="3.50.50.100">
    <property type="match status" value="1"/>
</dbReference>
<dbReference type="RefSeq" id="WP_144758004.1">
    <property type="nucleotide sequence ID" value="NZ_VMNW02000047.1"/>
</dbReference>
<dbReference type="PANTHER" id="PTHR43735:SF3">
    <property type="entry name" value="FERROPTOSIS SUPPRESSOR PROTEIN 1"/>
    <property type="match status" value="1"/>
</dbReference>
<dbReference type="PANTHER" id="PTHR43735">
    <property type="entry name" value="APOPTOSIS-INDUCING FACTOR 1"/>
    <property type="match status" value="1"/>
</dbReference>
<evidence type="ECO:0000313" key="7">
    <source>
        <dbReference type="Proteomes" id="UP000319769"/>
    </source>
</evidence>
<dbReference type="PRINTS" id="PR00368">
    <property type="entry name" value="FADPNR"/>
</dbReference>
<organism evidence="6 7">
    <name type="scientific">Amycolatopsis acidicola</name>
    <dbReference type="NCBI Taxonomy" id="2596893"/>
    <lineage>
        <taxon>Bacteria</taxon>
        <taxon>Bacillati</taxon>
        <taxon>Actinomycetota</taxon>
        <taxon>Actinomycetes</taxon>
        <taxon>Pseudonocardiales</taxon>
        <taxon>Pseudonocardiaceae</taxon>
        <taxon>Amycolatopsis</taxon>
    </lineage>
</organism>
<name>A0A5N0UYV3_9PSEU</name>
<comment type="similarity">
    <text evidence="1">Belongs to the FAD-dependent oxidoreductase family.</text>
</comment>
<dbReference type="GO" id="GO:0004174">
    <property type="term" value="F:electron-transferring-flavoprotein dehydrogenase activity"/>
    <property type="evidence" value="ECO:0007669"/>
    <property type="project" value="TreeGrafter"/>
</dbReference>
<keyword evidence="2" id="KW-0285">Flavoprotein</keyword>
<comment type="caution">
    <text evidence="6">The sequence shown here is derived from an EMBL/GenBank/DDBJ whole genome shotgun (WGS) entry which is preliminary data.</text>
</comment>
<gene>
    <name evidence="6" type="ORF">FPZ12_026895</name>
</gene>
<evidence type="ECO:0000256" key="2">
    <source>
        <dbReference type="ARBA" id="ARBA00022630"/>
    </source>
</evidence>
<evidence type="ECO:0000256" key="4">
    <source>
        <dbReference type="ARBA" id="ARBA00023002"/>
    </source>
</evidence>
<dbReference type="Pfam" id="PF07992">
    <property type="entry name" value="Pyr_redox_2"/>
    <property type="match status" value="1"/>
</dbReference>
<evidence type="ECO:0000259" key="5">
    <source>
        <dbReference type="Pfam" id="PF07992"/>
    </source>
</evidence>
<keyword evidence="3" id="KW-0274">FAD</keyword>
<evidence type="ECO:0000256" key="1">
    <source>
        <dbReference type="ARBA" id="ARBA00006442"/>
    </source>
</evidence>
<dbReference type="InterPro" id="IPR023753">
    <property type="entry name" value="FAD/NAD-binding_dom"/>
</dbReference>
<evidence type="ECO:0000256" key="3">
    <source>
        <dbReference type="ARBA" id="ARBA00022827"/>
    </source>
</evidence>
<feature type="domain" description="FAD/NAD(P)-binding" evidence="5">
    <location>
        <begin position="5"/>
        <end position="289"/>
    </location>
</feature>
<keyword evidence="7" id="KW-1185">Reference proteome</keyword>
<evidence type="ECO:0000313" key="6">
    <source>
        <dbReference type="EMBL" id="KAA9156669.1"/>
    </source>
</evidence>
<dbReference type="AlphaFoldDB" id="A0A5N0UYV3"/>
<keyword evidence="4" id="KW-0560">Oxidoreductase</keyword>
<dbReference type="Proteomes" id="UP000319769">
    <property type="component" value="Unassembled WGS sequence"/>
</dbReference>